<feature type="domain" description="FLYWCH-type" evidence="4">
    <location>
        <begin position="10"/>
        <end position="67"/>
    </location>
</feature>
<dbReference type="InterPro" id="IPR007588">
    <property type="entry name" value="Znf_FLYWCH"/>
</dbReference>
<accession>A0A817P923</accession>
<dbReference type="Gene3D" id="2.20.25.240">
    <property type="match status" value="1"/>
</dbReference>
<name>A0A817P923_9BILA</name>
<dbReference type="OrthoDB" id="10062872at2759"/>
<evidence type="ECO:0000313" key="5">
    <source>
        <dbReference type="EMBL" id="CAF3155533.1"/>
    </source>
</evidence>
<dbReference type="Pfam" id="PF04500">
    <property type="entry name" value="FLYWCH"/>
    <property type="match status" value="1"/>
</dbReference>
<gene>
    <name evidence="5" type="ORF">TIS948_LOCUS9955</name>
</gene>
<dbReference type="Proteomes" id="UP000663825">
    <property type="component" value="Unassembled WGS sequence"/>
</dbReference>
<evidence type="ECO:0000313" key="6">
    <source>
        <dbReference type="Proteomes" id="UP000663825"/>
    </source>
</evidence>
<keyword evidence="1" id="KW-0479">Metal-binding</keyword>
<proteinExistence type="predicted"/>
<keyword evidence="3" id="KW-0862">Zinc</keyword>
<organism evidence="5 6">
    <name type="scientific">Rotaria socialis</name>
    <dbReference type="NCBI Taxonomy" id="392032"/>
    <lineage>
        <taxon>Eukaryota</taxon>
        <taxon>Metazoa</taxon>
        <taxon>Spiralia</taxon>
        <taxon>Gnathifera</taxon>
        <taxon>Rotifera</taxon>
        <taxon>Eurotatoria</taxon>
        <taxon>Bdelloidea</taxon>
        <taxon>Philodinida</taxon>
        <taxon>Philodinidae</taxon>
        <taxon>Rotaria</taxon>
    </lineage>
</organism>
<evidence type="ECO:0000256" key="3">
    <source>
        <dbReference type="ARBA" id="ARBA00022833"/>
    </source>
</evidence>
<evidence type="ECO:0000259" key="4">
    <source>
        <dbReference type="Pfam" id="PF04500"/>
    </source>
</evidence>
<dbReference type="EMBL" id="CAJNXB010001293">
    <property type="protein sequence ID" value="CAF3155533.1"/>
    <property type="molecule type" value="Genomic_DNA"/>
</dbReference>
<evidence type="ECO:0000256" key="1">
    <source>
        <dbReference type="ARBA" id="ARBA00022723"/>
    </source>
</evidence>
<dbReference type="AlphaFoldDB" id="A0A817P923"/>
<comment type="caution">
    <text evidence="5">The sequence shown here is derived from an EMBL/GenBank/DDBJ whole genome shotgun (WGS) entry which is preliminary data.</text>
</comment>
<protein>
    <recommendedName>
        <fullName evidence="4">FLYWCH-type domain-containing protein</fullName>
    </recommendedName>
</protein>
<dbReference type="GO" id="GO:0008270">
    <property type="term" value="F:zinc ion binding"/>
    <property type="evidence" value="ECO:0007669"/>
    <property type="project" value="UniProtKB-KW"/>
</dbReference>
<reference evidence="5" key="1">
    <citation type="submission" date="2021-02" db="EMBL/GenBank/DDBJ databases">
        <authorList>
            <person name="Nowell W R."/>
        </authorList>
    </citation>
    <scope>NUCLEOTIDE SEQUENCE</scope>
</reference>
<sequence length="273" mass="31473">MSTHPIKKFTSENGKAVIGYEGYVYTLERKTDVKLIFRCQNRDCKGRCHTNTNSTMDVIVSAPTEHCYASKPDLVPVLELKNKIKLRVPETEESSSTILHSAMRSFPLDTADQLPESSGRKKPLFPIEIWNVYDRTVVNLPRSNNSIKGWHNAFTKRVAIVHSTITKLTEKIRREQSKFEVDIAQIRQGQEPKPKKLKYRKLDERIKRLVDDYGNVDLGAYLKRLANQHVCDELPVQHIFLATNCLQRIALRRIVQLPIEDDDPFSSVQLQFQ</sequence>
<keyword evidence="2" id="KW-0863">Zinc-finger</keyword>
<evidence type="ECO:0000256" key="2">
    <source>
        <dbReference type="ARBA" id="ARBA00022771"/>
    </source>
</evidence>